<dbReference type="Proteomes" id="UP000006591">
    <property type="component" value="Chromosome 10"/>
</dbReference>
<feature type="compositionally biased region" description="Basic and acidic residues" evidence="1">
    <location>
        <begin position="8"/>
        <end position="19"/>
    </location>
</feature>
<evidence type="ECO:0000256" key="1">
    <source>
        <dbReference type="SAM" id="MobiDB-lite"/>
    </source>
</evidence>
<keyword evidence="3" id="KW-1185">Reference proteome</keyword>
<evidence type="ECO:0000313" key="3">
    <source>
        <dbReference type="Proteomes" id="UP000006591"/>
    </source>
</evidence>
<reference evidence="2" key="2">
    <citation type="submission" date="2018-04" db="EMBL/GenBank/DDBJ databases">
        <title>OnivRS2 (Oryza nivara Reference Sequence Version 2).</title>
        <authorList>
            <person name="Zhang J."/>
            <person name="Kudrna D."/>
            <person name="Lee S."/>
            <person name="Talag J."/>
            <person name="Rajasekar S."/>
            <person name="Welchert J."/>
            <person name="Hsing Y.-I."/>
            <person name="Wing R.A."/>
        </authorList>
    </citation>
    <scope>NUCLEOTIDE SEQUENCE [LARGE SCALE GENOMIC DNA]</scope>
</reference>
<dbReference type="OMA" id="LVAWQHS"/>
<dbReference type="HOGENOM" id="CLU_1868331_0_0_1"/>
<feature type="region of interest" description="Disordered" evidence="1">
    <location>
        <begin position="1"/>
        <end position="20"/>
    </location>
</feature>
<dbReference type="AlphaFoldDB" id="A0A0E0INV4"/>
<organism evidence="2">
    <name type="scientific">Oryza nivara</name>
    <name type="common">Indian wild rice</name>
    <name type="synonym">Oryza sativa f. spontanea</name>
    <dbReference type="NCBI Taxonomy" id="4536"/>
    <lineage>
        <taxon>Eukaryota</taxon>
        <taxon>Viridiplantae</taxon>
        <taxon>Streptophyta</taxon>
        <taxon>Embryophyta</taxon>
        <taxon>Tracheophyta</taxon>
        <taxon>Spermatophyta</taxon>
        <taxon>Magnoliopsida</taxon>
        <taxon>Liliopsida</taxon>
        <taxon>Poales</taxon>
        <taxon>Poaceae</taxon>
        <taxon>BOP clade</taxon>
        <taxon>Oryzoideae</taxon>
        <taxon>Oryzeae</taxon>
        <taxon>Oryzinae</taxon>
        <taxon>Oryza</taxon>
    </lineage>
</organism>
<reference evidence="2" key="1">
    <citation type="submission" date="2015-04" db="UniProtKB">
        <authorList>
            <consortium name="EnsemblPlants"/>
        </authorList>
    </citation>
    <scope>IDENTIFICATION</scope>
    <source>
        <strain evidence="2">SL10</strain>
    </source>
</reference>
<protein>
    <submittedName>
        <fullName evidence="2">Uncharacterized protein</fullName>
    </submittedName>
</protein>
<evidence type="ECO:0000313" key="2">
    <source>
        <dbReference type="EnsemblPlants" id="ONIVA10G00400.1"/>
    </source>
</evidence>
<feature type="compositionally biased region" description="Basic and acidic residues" evidence="1">
    <location>
        <begin position="129"/>
        <end position="144"/>
    </location>
</feature>
<sequence length="151" mass="16981">MWRAAVPPEREKRPSERRSAPWAPTTLVAWQHSYPELRLQPPLPKENLAKTLARWREKLRAPGRGLPPADYSYIKIGDVCEENTAVLSRLWELGASEPACVYYGALLSLGRLSFSGGAAARPSSPCALHARERGRARERRERLGGKRGRRV</sequence>
<accession>A0A0E0INV4</accession>
<dbReference type="Gramene" id="ONIVA10G00400.1">
    <property type="protein sequence ID" value="ONIVA10G00400.1"/>
    <property type="gene ID" value="ONIVA10G00400"/>
</dbReference>
<name>A0A0E0INV4_ORYNI</name>
<proteinExistence type="predicted"/>
<feature type="region of interest" description="Disordered" evidence="1">
    <location>
        <begin position="125"/>
        <end position="151"/>
    </location>
</feature>
<dbReference type="EnsemblPlants" id="ONIVA10G00400.1">
    <property type="protein sequence ID" value="ONIVA10G00400.1"/>
    <property type="gene ID" value="ONIVA10G00400"/>
</dbReference>